<evidence type="ECO:0000256" key="1">
    <source>
        <dbReference type="ARBA" id="ARBA00023015"/>
    </source>
</evidence>
<keyword evidence="2" id="KW-0238">DNA-binding</keyword>
<proteinExistence type="predicted"/>
<dbReference type="SMART" id="SM00347">
    <property type="entry name" value="HTH_MARR"/>
    <property type="match status" value="1"/>
</dbReference>
<name>A0A1M6ASN4_9VIBR</name>
<dbReference type="Pfam" id="PF01047">
    <property type="entry name" value="MarR"/>
    <property type="match status" value="1"/>
</dbReference>
<reference evidence="5 6" key="1">
    <citation type="submission" date="2016-11" db="EMBL/GenBank/DDBJ databases">
        <authorList>
            <person name="Jaros S."/>
            <person name="Januszkiewicz K."/>
            <person name="Wedrychowicz H."/>
        </authorList>
    </citation>
    <scope>NUCLEOTIDE SEQUENCE [LARGE SCALE GENOMIC DNA]</scope>
    <source>
        <strain evidence="5 6">CECT 7868</strain>
    </source>
</reference>
<dbReference type="InterPro" id="IPR000835">
    <property type="entry name" value="HTH_MarR-typ"/>
</dbReference>
<dbReference type="GO" id="GO:0003677">
    <property type="term" value="F:DNA binding"/>
    <property type="evidence" value="ECO:0007669"/>
    <property type="project" value="UniProtKB-KW"/>
</dbReference>
<dbReference type="PRINTS" id="PR00598">
    <property type="entry name" value="HTHMARR"/>
</dbReference>
<dbReference type="STRING" id="1216006.VA7868_03658"/>
<protein>
    <submittedName>
        <fullName evidence="5">Transcriptional regulator HosA</fullName>
    </submittedName>
</protein>
<evidence type="ECO:0000259" key="4">
    <source>
        <dbReference type="PROSITE" id="PS50995"/>
    </source>
</evidence>
<dbReference type="SUPFAM" id="SSF46785">
    <property type="entry name" value="Winged helix' DNA-binding domain"/>
    <property type="match status" value="1"/>
</dbReference>
<evidence type="ECO:0000313" key="6">
    <source>
        <dbReference type="Proteomes" id="UP000184608"/>
    </source>
</evidence>
<dbReference type="AlphaFoldDB" id="A0A1M6ASN4"/>
<accession>A0A1M6ASN4</accession>
<keyword evidence="6" id="KW-1185">Reference proteome</keyword>
<dbReference type="GO" id="GO:0003700">
    <property type="term" value="F:DNA-binding transcription factor activity"/>
    <property type="evidence" value="ECO:0007669"/>
    <property type="project" value="InterPro"/>
</dbReference>
<dbReference type="PROSITE" id="PS50995">
    <property type="entry name" value="HTH_MARR_2"/>
    <property type="match status" value="1"/>
</dbReference>
<dbReference type="PANTHER" id="PTHR42756:SF1">
    <property type="entry name" value="TRANSCRIPTIONAL REPRESSOR OF EMRAB OPERON"/>
    <property type="match status" value="1"/>
</dbReference>
<dbReference type="InterPro" id="IPR036390">
    <property type="entry name" value="WH_DNA-bd_sf"/>
</dbReference>
<dbReference type="Proteomes" id="UP000184608">
    <property type="component" value="Unassembled WGS sequence"/>
</dbReference>
<keyword evidence="3" id="KW-0804">Transcription</keyword>
<dbReference type="InterPro" id="IPR036388">
    <property type="entry name" value="WH-like_DNA-bd_sf"/>
</dbReference>
<feature type="domain" description="HTH marR-type" evidence="4">
    <location>
        <begin position="1"/>
        <end position="135"/>
    </location>
</feature>
<gene>
    <name evidence="5" type="primary">hosA_1</name>
    <name evidence="5" type="ORF">VA7868_03658</name>
</gene>
<dbReference type="PANTHER" id="PTHR42756">
    <property type="entry name" value="TRANSCRIPTIONAL REGULATOR, MARR"/>
    <property type="match status" value="1"/>
</dbReference>
<evidence type="ECO:0000313" key="5">
    <source>
        <dbReference type="EMBL" id="SHI39529.1"/>
    </source>
</evidence>
<evidence type="ECO:0000256" key="2">
    <source>
        <dbReference type="ARBA" id="ARBA00023125"/>
    </source>
</evidence>
<keyword evidence="1" id="KW-0805">Transcription regulation</keyword>
<dbReference type="EMBL" id="FQXZ01000039">
    <property type="protein sequence ID" value="SHI39529.1"/>
    <property type="molecule type" value="Genomic_DNA"/>
</dbReference>
<dbReference type="RefSeq" id="WP_073605249.1">
    <property type="nucleotide sequence ID" value="NZ_FQXZ01000039.1"/>
</dbReference>
<evidence type="ECO:0000256" key="3">
    <source>
        <dbReference type="ARBA" id="ARBA00023163"/>
    </source>
</evidence>
<dbReference type="Gene3D" id="1.10.10.10">
    <property type="entry name" value="Winged helix-like DNA-binding domain superfamily/Winged helix DNA-binding domain"/>
    <property type="match status" value="1"/>
</dbReference>
<dbReference type="OrthoDB" id="8635520at2"/>
<sequence length="139" mass="15738">MSALDQVPFHLMRKVFQAHTALWQQSLPELTKPQYAVIRAVAECPGIEQVSLTEAAISTKATLADLLSRLEKRGLIERRQQEHDKRRRFVYLTPDGEALLASVDPIARQVDQQFLSRLTDSEQHTLSGLLHQMVNPPEA</sequence>
<organism evidence="5 6">
    <name type="scientific">Vibrio aerogenes CECT 7868</name>
    <dbReference type="NCBI Taxonomy" id="1216006"/>
    <lineage>
        <taxon>Bacteria</taxon>
        <taxon>Pseudomonadati</taxon>
        <taxon>Pseudomonadota</taxon>
        <taxon>Gammaproteobacteria</taxon>
        <taxon>Vibrionales</taxon>
        <taxon>Vibrionaceae</taxon>
        <taxon>Vibrio</taxon>
    </lineage>
</organism>